<accession>A0A1W1XGZ8</accession>
<dbReference type="InterPro" id="IPR036412">
    <property type="entry name" value="HAD-like_sf"/>
</dbReference>
<organism evidence="1 2">
    <name type="scientific">Desulfacinum hydrothermale DSM 13146</name>
    <dbReference type="NCBI Taxonomy" id="1121390"/>
    <lineage>
        <taxon>Bacteria</taxon>
        <taxon>Pseudomonadati</taxon>
        <taxon>Thermodesulfobacteriota</taxon>
        <taxon>Syntrophobacteria</taxon>
        <taxon>Syntrophobacterales</taxon>
        <taxon>Syntrophobacteraceae</taxon>
        <taxon>Desulfacinum</taxon>
    </lineage>
</organism>
<dbReference type="Gene3D" id="3.90.1070.10">
    <property type="match status" value="1"/>
</dbReference>
<dbReference type="Pfam" id="PF08282">
    <property type="entry name" value="Hydrolase_3"/>
    <property type="match status" value="1"/>
</dbReference>
<dbReference type="GO" id="GO:0016791">
    <property type="term" value="F:phosphatase activity"/>
    <property type="evidence" value="ECO:0007669"/>
    <property type="project" value="UniProtKB-ARBA"/>
</dbReference>
<dbReference type="RefSeq" id="WP_084057403.1">
    <property type="nucleotide sequence ID" value="NZ_FWXF01000007.1"/>
</dbReference>
<dbReference type="Proteomes" id="UP000192783">
    <property type="component" value="Unassembled WGS sequence"/>
</dbReference>
<dbReference type="InterPro" id="IPR006379">
    <property type="entry name" value="HAD-SF_hydro_IIB"/>
</dbReference>
<protein>
    <recommendedName>
        <fullName evidence="3">HAD family hydrolase</fullName>
    </recommendedName>
</protein>
<dbReference type="SUPFAM" id="SSF56784">
    <property type="entry name" value="HAD-like"/>
    <property type="match status" value="1"/>
</dbReference>
<dbReference type="EMBL" id="FWXF01000007">
    <property type="protein sequence ID" value="SMC23097.1"/>
    <property type="molecule type" value="Genomic_DNA"/>
</dbReference>
<dbReference type="AlphaFoldDB" id="A0A1W1XGZ8"/>
<evidence type="ECO:0000313" key="2">
    <source>
        <dbReference type="Proteomes" id="UP000192783"/>
    </source>
</evidence>
<sequence length="279" mass="31096">MTDCSAGRNVSCRGLRPLASLTARQVEGLWGVLFDIDDTITTQGRIPACAYSALWALKDAGLKLIPITGRPAGWCDHMARMWPVDAVVGENGAFYFWYDSTSGRLKKRYLMTDAERRENRRRLERIWKEIQARVPGAALASDQSYREADLAVDYCEDVPDLGWEAVERIVEVFKSHGAHCKVSSIHVNGWFGDYDKRHTTQLLARELFDIPPHGLRRRGLFCGDSPNDEPMFGSFDLSVGVANIARFVPHMEHLPAFVTARAGGQGFAELAGKILALLS</sequence>
<keyword evidence="2" id="KW-1185">Reference proteome</keyword>
<dbReference type="InterPro" id="IPR023214">
    <property type="entry name" value="HAD_sf"/>
</dbReference>
<dbReference type="Gene3D" id="3.40.50.1000">
    <property type="entry name" value="HAD superfamily/HAD-like"/>
    <property type="match status" value="1"/>
</dbReference>
<reference evidence="1 2" key="1">
    <citation type="submission" date="2017-04" db="EMBL/GenBank/DDBJ databases">
        <authorList>
            <person name="Afonso C.L."/>
            <person name="Miller P.J."/>
            <person name="Scott M.A."/>
            <person name="Spackman E."/>
            <person name="Goraichik I."/>
            <person name="Dimitrov K.M."/>
            <person name="Suarez D.L."/>
            <person name="Swayne D.E."/>
        </authorList>
    </citation>
    <scope>NUCLEOTIDE SEQUENCE [LARGE SCALE GENOMIC DNA]</scope>
    <source>
        <strain evidence="1 2">DSM 13146</strain>
    </source>
</reference>
<dbReference type="NCBIfam" id="TIGR01484">
    <property type="entry name" value="HAD-SF-IIB"/>
    <property type="match status" value="1"/>
</dbReference>
<gene>
    <name evidence="1" type="ORF">SAMN02746041_01652</name>
</gene>
<evidence type="ECO:0000313" key="1">
    <source>
        <dbReference type="EMBL" id="SMC23097.1"/>
    </source>
</evidence>
<dbReference type="OrthoDB" id="5292903at2"/>
<proteinExistence type="predicted"/>
<name>A0A1W1XGZ8_9BACT</name>
<evidence type="ECO:0008006" key="3">
    <source>
        <dbReference type="Google" id="ProtNLM"/>
    </source>
</evidence>
<dbReference type="STRING" id="1121390.SAMN02746041_01652"/>